<dbReference type="InterPro" id="IPR011990">
    <property type="entry name" value="TPR-like_helical_dom_sf"/>
</dbReference>
<dbReference type="SUPFAM" id="SSF48452">
    <property type="entry name" value="TPR-like"/>
    <property type="match status" value="1"/>
</dbReference>
<protein>
    <submittedName>
        <fullName evidence="1">Uncharacterized protein</fullName>
    </submittedName>
</protein>
<organism evidence="2">
    <name type="scientific">Perkinsus marinus (strain ATCC 50983 / TXsc)</name>
    <dbReference type="NCBI Taxonomy" id="423536"/>
    <lineage>
        <taxon>Eukaryota</taxon>
        <taxon>Sar</taxon>
        <taxon>Alveolata</taxon>
        <taxon>Perkinsozoa</taxon>
        <taxon>Perkinsea</taxon>
        <taxon>Perkinsida</taxon>
        <taxon>Perkinsidae</taxon>
        <taxon>Perkinsus</taxon>
    </lineage>
</organism>
<dbReference type="PANTHER" id="PTHR46512">
    <property type="entry name" value="PEPTIDYLPROLYL ISOMERASE"/>
    <property type="match status" value="1"/>
</dbReference>
<evidence type="ECO:0000313" key="1">
    <source>
        <dbReference type="EMBL" id="EEQ98923.1"/>
    </source>
</evidence>
<dbReference type="InterPro" id="IPR050754">
    <property type="entry name" value="FKBP4/5/8-like"/>
</dbReference>
<dbReference type="AlphaFoldDB" id="C5LWL0"/>
<dbReference type="Proteomes" id="UP000007800">
    <property type="component" value="Unassembled WGS sequence"/>
</dbReference>
<sequence>MEEAISKSVDTCSGEVQRLSAVEERGQLLSEFDFASCEMVLISVDEEENEACNEAVLRRSRLRKNTGNRLLAVGAPSEARSEYMKALSTLRLMQRPPLEEPSDEEKALELAVVLNLALLCLKQADYSEGQLFATRAREIDPDNIKARYRLALALVEQHKQTDEAVGILKVMIDGRFSYHA</sequence>
<reference evidence="1 2" key="1">
    <citation type="submission" date="2008-07" db="EMBL/GenBank/DDBJ databases">
        <authorList>
            <person name="El-Sayed N."/>
            <person name="Caler E."/>
            <person name="Inman J."/>
            <person name="Amedeo P."/>
            <person name="Hass B."/>
            <person name="Wortman J."/>
        </authorList>
    </citation>
    <scope>NUCLEOTIDE SEQUENCE [LARGE SCALE GENOMIC DNA]</scope>
    <source>
        <strain evidence="2">ATCC 50983 / TXsc</strain>
    </source>
</reference>
<dbReference type="Gene3D" id="1.25.40.10">
    <property type="entry name" value="Tetratricopeptide repeat domain"/>
    <property type="match status" value="1"/>
</dbReference>
<gene>
    <name evidence="1" type="ORF">Pmar_PMAR012937</name>
</gene>
<accession>C5LWL0</accession>
<keyword evidence="2" id="KW-1185">Reference proteome</keyword>
<dbReference type="EMBL" id="GG686192">
    <property type="protein sequence ID" value="EEQ98923.1"/>
    <property type="molecule type" value="Genomic_DNA"/>
</dbReference>
<proteinExistence type="predicted"/>
<dbReference type="InParanoid" id="C5LWL0"/>
<dbReference type="PANTHER" id="PTHR46512:SF9">
    <property type="entry name" value="PEPTIDYLPROLYL ISOMERASE"/>
    <property type="match status" value="1"/>
</dbReference>
<dbReference type="GeneID" id="9063132"/>
<name>C5LWL0_PERM5</name>
<dbReference type="RefSeq" id="XP_002766206.1">
    <property type="nucleotide sequence ID" value="XM_002766160.1"/>
</dbReference>
<evidence type="ECO:0000313" key="2">
    <source>
        <dbReference type="Proteomes" id="UP000007800"/>
    </source>
</evidence>